<proteinExistence type="predicted"/>
<accession>A0A409VYT0</accession>
<reference evidence="2 3" key="1">
    <citation type="journal article" date="2018" name="Evol. Lett.">
        <title>Horizontal gene cluster transfer increased hallucinogenic mushroom diversity.</title>
        <authorList>
            <person name="Reynolds H.T."/>
            <person name="Vijayakumar V."/>
            <person name="Gluck-Thaler E."/>
            <person name="Korotkin H.B."/>
            <person name="Matheny P.B."/>
            <person name="Slot J.C."/>
        </authorList>
    </citation>
    <scope>NUCLEOTIDE SEQUENCE [LARGE SCALE GENOMIC DNA]</scope>
    <source>
        <strain evidence="2 3">2629</strain>
    </source>
</reference>
<dbReference type="InParanoid" id="A0A409VYT0"/>
<dbReference type="AlphaFoldDB" id="A0A409VYT0"/>
<feature type="region of interest" description="Disordered" evidence="1">
    <location>
        <begin position="500"/>
        <end position="519"/>
    </location>
</feature>
<sequence>MLLTLPTELVLHIITQPRTLKPTDIYHLCQTCRTLKRIALPIFLSSCGIYSTTHISLHIPRWNPSSLRAPDPLMGLYLADYITQIDVLKCFFQDPHLTTTRNVSQKAEDLTYAIERLCRFIQRVKVVKNAVISLVWDPYYIAPNSSFIPVDKLNAWSTHFSTLLNCLVERKCETLTVQYRSMFEPAFQFRNAGWMKKKFSSITRQGGAFVHATKEKEHPRLAWEYDLPAHLHIEDEDPTRLITHPFLSPLAQEVNWMTVLRIHSDVLIRPPILPWTLNLLRNSQHIAELSFAHVLCSNEEWRVVLTAIREIMGKRLFILMFGVECPGLEAGTIVEFLGHLLNLTHLSISKSFSRAFRELVEEGRSRPHLDFPQMKVLIAPLDFAQLALRYQYPKRRRQSSLDPVSRSPTRHAGPSRPHQLPVAPLTKPPCPVLSKLTIYPTGFGQNSSESSDSLRSHFQSCREISDFVKHVIDQGRTYAVYFSLDLRWEVGELREMVERGEANRRDASASAGSGVAFGGLTSPAVPPQESLSASPPSSPISSTSGSSNIQGSELGAYSNISELVMTWSSSRLRDLSPRMLCRWIRLYVPQLRVIKLEGGVLENEGDPNAVEGQVTAEDGVREALLNELRRLNGNVDQRPRDEGWSRMRIQALVIGGRRIALDV</sequence>
<name>A0A409VYT0_9AGAR</name>
<dbReference type="OrthoDB" id="3054030at2759"/>
<feature type="compositionally biased region" description="Low complexity" evidence="1">
    <location>
        <begin position="527"/>
        <end position="547"/>
    </location>
</feature>
<dbReference type="CDD" id="cd09917">
    <property type="entry name" value="F-box_SF"/>
    <property type="match status" value="1"/>
</dbReference>
<protein>
    <recommendedName>
        <fullName evidence="4">F-box domain-containing protein</fullName>
    </recommendedName>
</protein>
<dbReference type="EMBL" id="NHTK01005917">
    <property type="protein sequence ID" value="PPQ71390.1"/>
    <property type="molecule type" value="Genomic_DNA"/>
</dbReference>
<evidence type="ECO:0000313" key="3">
    <source>
        <dbReference type="Proteomes" id="UP000284842"/>
    </source>
</evidence>
<evidence type="ECO:0008006" key="4">
    <source>
        <dbReference type="Google" id="ProtNLM"/>
    </source>
</evidence>
<feature type="region of interest" description="Disordered" evidence="1">
    <location>
        <begin position="524"/>
        <end position="551"/>
    </location>
</feature>
<dbReference type="Proteomes" id="UP000284842">
    <property type="component" value="Unassembled WGS sequence"/>
</dbReference>
<gene>
    <name evidence="2" type="ORF">CVT24_012221</name>
</gene>
<evidence type="ECO:0000313" key="2">
    <source>
        <dbReference type="EMBL" id="PPQ71390.1"/>
    </source>
</evidence>
<feature type="region of interest" description="Disordered" evidence="1">
    <location>
        <begin position="397"/>
        <end position="427"/>
    </location>
</feature>
<keyword evidence="3" id="KW-1185">Reference proteome</keyword>
<organism evidence="2 3">
    <name type="scientific">Panaeolus cyanescens</name>
    <dbReference type="NCBI Taxonomy" id="181874"/>
    <lineage>
        <taxon>Eukaryota</taxon>
        <taxon>Fungi</taxon>
        <taxon>Dikarya</taxon>
        <taxon>Basidiomycota</taxon>
        <taxon>Agaricomycotina</taxon>
        <taxon>Agaricomycetes</taxon>
        <taxon>Agaricomycetidae</taxon>
        <taxon>Agaricales</taxon>
        <taxon>Agaricineae</taxon>
        <taxon>Galeropsidaceae</taxon>
        <taxon>Panaeolus</taxon>
    </lineage>
</organism>
<comment type="caution">
    <text evidence="2">The sequence shown here is derived from an EMBL/GenBank/DDBJ whole genome shotgun (WGS) entry which is preliminary data.</text>
</comment>
<evidence type="ECO:0000256" key="1">
    <source>
        <dbReference type="SAM" id="MobiDB-lite"/>
    </source>
</evidence>